<proteinExistence type="inferred from homology"/>
<organism evidence="5 6">
    <name type="scientific">Nocardioides immobilis</name>
    <dbReference type="NCBI Taxonomy" id="2049295"/>
    <lineage>
        <taxon>Bacteria</taxon>
        <taxon>Bacillati</taxon>
        <taxon>Actinomycetota</taxon>
        <taxon>Actinomycetes</taxon>
        <taxon>Propionibacteriales</taxon>
        <taxon>Nocardioidaceae</taxon>
        <taxon>Nocardioides</taxon>
    </lineage>
</organism>
<dbReference type="InterPro" id="IPR051010">
    <property type="entry name" value="BCAA_transport"/>
</dbReference>
<evidence type="ECO:0000259" key="4">
    <source>
        <dbReference type="Pfam" id="PF13458"/>
    </source>
</evidence>
<keyword evidence="2" id="KW-0732">Signal</keyword>
<protein>
    <recommendedName>
        <fullName evidence="4">Leucine-binding protein domain-containing protein</fullName>
    </recommendedName>
</protein>
<evidence type="ECO:0000256" key="1">
    <source>
        <dbReference type="ARBA" id="ARBA00010062"/>
    </source>
</evidence>
<dbReference type="InterPro" id="IPR028082">
    <property type="entry name" value="Peripla_BP_I"/>
</dbReference>
<feature type="domain" description="Leucine-binding protein" evidence="4">
    <location>
        <begin position="140"/>
        <end position="441"/>
    </location>
</feature>
<evidence type="ECO:0000313" key="5">
    <source>
        <dbReference type="EMBL" id="RHW24621.1"/>
    </source>
</evidence>
<dbReference type="PANTHER" id="PTHR30483">
    <property type="entry name" value="LEUCINE-SPECIFIC-BINDING PROTEIN"/>
    <property type="match status" value="1"/>
</dbReference>
<reference evidence="5 6" key="1">
    <citation type="submission" date="2018-09" db="EMBL/GenBank/DDBJ databases">
        <title>Genome sequencing of Nocardioides immobilis CCTCC AB 2017083 for comparison to Nocardioides silvaticus.</title>
        <authorList>
            <person name="Li C."/>
            <person name="Wang G."/>
        </authorList>
    </citation>
    <scope>NUCLEOTIDE SEQUENCE [LARGE SCALE GENOMIC DNA]</scope>
    <source>
        <strain evidence="5 6">CCTCC AB 2017083</strain>
    </source>
</reference>
<dbReference type="EMBL" id="QXGH01000030">
    <property type="protein sequence ID" value="RHW24621.1"/>
    <property type="molecule type" value="Genomic_DNA"/>
</dbReference>
<comment type="caution">
    <text evidence="5">The sequence shown here is derived from an EMBL/GenBank/DDBJ whole genome shotgun (WGS) entry which is preliminary data.</text>
</comment>
<feature type="compositionally biased region" description="Low complexity" evidence="3">
    <location>
        <begin position="8"/>
        <end position="21"/>
    </location>
</feature>
<feature type="region of interest" description="Disordered" evidence="3">
    <location>
        <begin position="1"/>
        <end position="71"/>
    </location>
</feature>
<evidence type="ECO:0000313" key="6">
    <source>
        <dbReference type="Proteomes" id="UP000283644"/>
    </source>
</evidence>
<dbReference type="Gene3D" id="3.40.50.2300">
    <property type="match status" value="2"/>
</dbReference>
<accession>A0A417XWH3</accession>
<keyword evidence="6" id="KW-1185">Reference proteome</keyword>
<gene>
    <name evidence="5" type="ORF">D0Z08_23055</name>
</gene>
<dbReference type="Pfam" id="PF13458">
    <property type="entry name" value="Peripla_BP_6"/>
    <property type="match status" value="1"/>
</dbReference>
<name>A0A417XWH3_9ACTN</name>
<dbReference type="AlphaFoldDB" id="A0A417XWH3"/>
<evidence type="ECO:0000256" key="2">
    <source>
        <dbReference type="ARBA" id="ARBA00022729"/>
    </source>
</evidence>
<dbReference type="PANTHER" id="PTHR30483:SF6">
    <property type="entry name" value="PERIPLASMIC BINDING PROTEIN OF ABC TRANSPORTER FOR NATURAL AMINO ACIDS"/>
    <property type="match status" value="1"/>
</dbReference>
<dbReference type="Proteomes" id="UP000283644">
    <property type="component" value="Unassembled WGS sequence"/>
</dbReference>
<sequence length="483" mass="50115">MPPAVRAPSGRTTGTRSPTSGCARPRSRNGSPATWRPIPKPAPTEWDRSHSHRNPGPTFRHMTEQSSPQQRAMMTFPPLRPRARGLAVAGVLLLGLTACGGGDDEPETTPTQDPDLTFTGEPVKVMTVTPYDTDTLNMRAALDVADGARVAINNAGGINGHELVVIACNEGADPNKAADCARQAVEEDVSAMVGGFTANGDTIMPILEEAGIPWIAPTGISAAELTSELSYPISSGVVGLASLGARTAEDGCDDVAFVTYDLPTTDQVAGLVDVGRASQGSEPTTQIKVPPTTTDYSSIAQEIADYDCAVMALPSNALVGMSAAGASLGSGTTYYVVPGGLTDSATDQAAGTLEGAVTLSSFPAATDGVWDDAKAAVGDLEGEENGGWSLMWYQNTWAGYQTFASLLEGKDDLSARGVAKVFGTAAGVETDFTAPIDFTQEFPAPGLNRMFNRQILFISVEDGALEPESGDFVDLAAALAPAP</sequence>
<dbReference type="SUPFAM" id="SSF53822">
    <property type="entry name" value="Periplasmic binding protein-like I"/>
    <property type="match status" value="1"/>
</dbReference>
<dbReference type="InterPro" id="IPR028081">
    <property type="entry name" value="Leu-bd"/>
</dbReference>
<dbReference type="OrthoDB" id="3205678at2"/>
<evidence type="ECO:0000256" key="3">
    <source>
        <dbReference type="SAM" id="MobiDB-lite"/>
    </source>
</evidence>
<comment type="similarity">
    <text evidence="1">Belongs to the leucine-binding protein family.</text>
</comment>